<name>A0ACB8AVH7_9AGAM</name>
<accession>A0ACB8AVH7</accession>
<keyword evidence="2" id="KW-1185">Reference proteome</keyword>
<gene>
    <name evidence="1" type="ORF">BV22DRAFT_1108607</name>
</gene>
<reference evidence="1" key="1">
    <citation type="journal article" date="2021" name="New Phytol.">
        <title>Evolutionary innovations through gain and loss of genes in the ectomycorrhizal Boletales.</title>
        <authorList>
            <person name="Wu G."/>
            <person name="Miyauchi S."/>
            <person name="Morin E."/>
            <person name="Kuo A."/>
            <person name="Drula E."/>
            <person name="Varga T."/>
            <person name="Kohler A."/>
            <person name="Feng B."/>
            <person name="Cao Y."/>
            <person name="Lipzen A."/>
            <person name="Daum C."/>
            <person name="Hundley H."/>
            <person name="Pangilinan J."/>
            <person name="Johnson J."/>
            <person name="Barry K."/>
            <person name="LaButti K."/>
            <person name="Ng V."/>
            <person name="Ahrendt S."/>
            <person name="Min B."/>
            <person name="Choi I.G."/>
            <person name="Park H."/>
            <person name="Plett J.M."/>
            <person name="Magnuson J."/>
            <person name="Spatafora J.W."/>
            <person name="Nagy L.G."/>
            <person name="Henrissat B."/>
            <person name="Grigoriev I.V."/>
            <person name="Yang Z.L."/>
            <person name="Xu J."/>
            <person name="Martin F.M."/>
        </authorList>
    </citation>
    <scope>NUCLEOTIDE SEQUENCE</scope>
    <source>
        <strain evidence="1">KUC20120723A-06</strain>
    </source>
</reference>
<proteinExistence type="predicted"/>
<evidence type="ECO:0000313" key="2">
    <source>
        <dbReference type="Proteomes" id="UP000790709"/>
    </source>
</evidence>
<dbReference type="Proteomes" id="UP000790709">
    <property type="component" value="Unassembled WGS sequence"/>
</dbReference>
<comment type="caution">
    <text evidence="1">The sequence shown here is derived from an EMBL/GenBank/DDBJ whole genome shotgun (WGS) entry which is preliminary data.</text>
</comment>
<sequence>MKQMMKESTTLRMNAQCLWSNRLPGIPPRKRQRLDVPRRVQQQCRNENQIEELKRALEDVKKLIKSKKTMFLGGLQGLQARRTKAIQSHLRLVVKNRRHFTDVSERAAEVHGFAAKWGGRQLHGWTRRWLITRELLKSRQGRHAKVYSLLSDPVIATELRDYVRSNKWAMNPEKLVQFTNNKLVASAADKYLHQIIHDEMPQGLKQYMEYKLFPRIHLKELTIPPENYVERRLVLIAHDEMTAQENDLKAKNWVLEDQHALRKKGVGRGIHKSDVICSTVGHLKEASQTLEYGKNYDGYWTGELFVKQIIPAFENAHGAGCRLPGTTVPGSRIFWGQVKKYLRNNCDYTFETLKDNMPKALASVPLNTIRRWEHWMQRWMEAYRMGLGTSDAQLQVEKFSSTQYKSHRRIPETVAQAFN</sequence>
<protein>
    <submittedName>
        <fullName evidence="1">Uncharacterized protein</fullName>
    </submittedName>
</protein>
<organism evidence="1 2">
    <name type="scientific">Leucogyrophana mollusca</name>
    <dbReference type="NCBI Taxonomy" id="85980"/>
    <lineage>
        <taxon>Eukaryota</taxon>
        <taxon>Fungi</taxon>
        <taxon>Dikarya</taxon>
        <taxon>Basidiomycota</taxon>
        <taxon>Agaricomycotina</taxon>
        <taxon>Agaricomycetes</taxon>
        <taxon>Agaricomycetidae</taxon>
        <taxon>Boletales</taxon>
        <taxon>Boletales incertae sedis</taxon>
        <taxon>Leucogyrophana</taxon>
    </lineage>
</organism>
<evidence type="ECO:0000313" key="1">
    <source>
        <dbReference type="EMBL" id="KAH7917225.1"/>
    </source>
</evidence>
<dbReference type="EMBL" id="MU267178">
    <property type="protein sequence ID" value="KAH7917225.1"/>
    <property type="molecule type" value="Genomic_DNA"/>
</dbReference>